<dbReference type="GO" id="GO:1900150">
    <property type="term" value="P:regulation of defense response to fungus"/>
    <property type="evidence" value="ECO:0007669"/>
    <property type="project" value="InterPro"/>
</dbReference>
<name>A0AAD1ZEB6_9LAMI</name>
<evidence type="ECO:0000313" key="5">
    <source>
        <dbReference type="Proteomes" id="UP000834106"/>
    </source>
</evidence>
<protein>
    <recommendedName>
        <fullName evidence="6">Zinc-ribbon domain-containing protein</fullName>
    </recommendedName>
</protein>
<dbReference type="Proteomes" id="UP000834106">
    <property type="component" value="Chromosome 9"/>
</dbReference>
<dbReference type="EMBL" id="OU503044">
    <property type="protein sequence ID" value="CAI9768257.1"/>
    <property type="molecule type" value="Genomic_DNA"/>
</dbReference>
<organism evidence="4 5">
    <name type="scientific">Fraxinus pennsylvanica</name>
    <dbReference type="NCBI Taxonomy" id="56036"/>
    <lineage>
        <taxon>Eukaryota</taxon>
        <taxon>Viridiplantae</taxon>
        <taxon>Streptophyta</taxon>
        <taxon>Embryophyta</taxon>
        <taxon>Tracheophyta</taxon>
        <taxon>Spermatophyta</taxon>
        <taxon>Magnoliopsida</taxon>
        <taxon>eudicotyledons</taxon>
        <taxon>Gunneridae</taxon>
        <taxon>Pentapetalae</taxon>
        <taxon>asterids</taxon>
        <taxon>lamiids</taxon>
        <taxon>Lamiales</taxon>
        <taxon>Oleaceae</taxon>
        <taxon>Oleeae</taxon>
        <taxon>Fraxinus</taxon>
    </lineage>
</organism>
<feature type="region of interest" description="Disordered" evidence="1">
    <location>
        <begin position="44"/>
        <end position="151"/>
    </location>
</feature>
<accession>A0AAD1ZEB6</accession>
<dbReference type="PANTHER" id="PTHR31105">
    <property type="entry name" value="EXTRA-LARGE G-PROTEIN-LIKE"/>
    <property type="match status" value="1"/>
</dbReference>
<evidence type="ECO:0000256" key="1">
    <source>
        <dbReference type="SAM" id="MobiDB-lite"/>
    </source>
</evidence>
<evidence type="ECO:0000313" key="4">
    <source>
        <dbReference type="EMBL" id="CAI9768257.1"/>
    </source>
</evidence>
<sequence length="660" mass="74595">MSTQPTTKVRLVRCPRCRQVLAELPDVSLYKCGGCGTILQAKNRKDESNDPNVRLQERDAVVKTEQERVSGEKEETGSNQDLTPPLSGESSPEKDNLGDHGGRDKSFSDNISSQPEVNCFERKDSSAEARKSLKQDEDEFPLEQNTSGLDSRFLQDYNREWSRGRNLSDESPRSSEFNCHMVDGLTQEVRKCIEWNDMIPLDKCHGRHPMEVGENTEGIKGQDLVPENDVKGWNISKSLNTSSHSAGRTSEVNENTKIHPTFRSLSKEIGLNTRTGDLSVAAESPLNDSIVSVNFITSDGERVEHSCSPQNFGRASSVDTLGSSPLVDPITDLSDKHEDMYKSPTIRSYYAYDGSVSSYDGTDDQIPNHILQPSRRKFELPETKRYDHTSGNRTRFDEEGISRSPFSPGNFIESHGNGKGKPSSYQHNLFEHHPSFYSPDEPSNSEPDKMDLLRMVCELKDQLNRMRFTNDMTNGGFPSIMDEKYTPLYDDHLVPEREMHADLNHPRYHMRHSQVQCWPGHCRASRVPYSMDATNYSCQVNCSCVHCFPQDWHCSPQFPSNSMCCDSVHSHASSSSTPPHYMSSEVSLLDDEMKKSYSREKYQAAKRHIRPIAGGAPLVACYHCSELLQLPADFLLFKKKYHRLRCNASRPTTKMTPPNC</sequence>
<dbReference type="InterPro" id="IPR040244">
    <property type="entry name" value="EDR4-like"/>
</dbReference>
<dbReference type="Pfam" id="PF22910">
    <property type="entry name" value="EDR4-like_1st"/>
    <property type="match status" value="1"/>
</dbReference>
<feature type="compositionally biased region" description="Basic and acidic residues" evidence="1">
    <location>
        <begin position="386"/>
        <end position="401"/>
    </location>
</feature>
<feature type="domain" description="Enhanced disease resistance 4-like N-terminal" evidence="3">
    <location>
        <begin position="8"/>
        <end position="41"/>
    </location>
</feature>
<keyword evidence="5" id="KW-1185">Reference proteome</keyword>
<dbReference type="InterPro" id="IPR021480">
    <property type="entry name" value="Zinc_ribbon_12"/>
</dbReference>
<evidence type="ECO:0008006" key="6">
    <source>
        <dbReference type="Google" id="ProtNLM"/>
    </source>
</evidence>
<feature type="domain" description="Probable zinc-ribbon" evidence="2">
    <location>
        <begin position="613"/>
        <end position="648"/>
    </location>
</feature>
<reference evidence="4" key="1">
    <citation type="submission" date="2023-05" db="EMBL/GenBank/DDBJ databases">
        <authorList>
            <person name="Huff M."/>
        </authorList>
    </citation>
    <scope>NUCLEOTIDE SEQUENCE</scope>
</reference>
<feature type="compositionally biased region" description="Basic and acidic residues" evidence="1">
    <location>
        <begin position="55"/>
        <end position="76"/>
    </location>
</feature>
<feature type="compositionally biased region" description="Basic and acidic residues" evidence="1">
    <location>
        <begin position="119"/>
        <end position="135"/>
    </location>
</feature>
<dbReference type="AlphaFoldDB" id="A0AAD1ZEB6"/>
<feature type="region of interest" description="Disordered" evidence="1">
    <location>
        <begin position="386"/>
        <end position="445"/>
    </location>
</feature>
<evidence type="ECO:0000259" key="2">
    <source>
        <dbReference type="Pfam" id="PF11331"/>
    </source>
</evidence>
<dbReference type="PANTHER" id="PTHR31105:SF38">
    <property type="entry name" value="PROTEIN ENHANCED DISEASE RESISTANCE 4"/>
    <property type="match status" value="1"/>
</dbReference>
<evidence type="ECO:0000259" key="3">
    <source>
        <dbReference type="Pfam" id="PF22910"/>
    </source>
</evidence>
<feature type="compositionally biased region" description="Basic and acidic residues" evidence="1">
    <location>
        <begin position="91"/>
        <end position="107"/>
    </location>
</feature>
<dbReference type="Pfam" id="PF11331">
    <property type="entry name" value="Zn_ribbon_12"/>
    <property type="match status" value="1"/>
</dbReference>
<dbReference type="InterPro" id="IPR055126">
    <property type="entry name" value="EDR4-like_N"/>
</dbReference>
<gene>
    <name evidence="4" type="ORF">FPE_LOCUS15687</name>
</gene>
<proteinExistence type="predicted"/>